<dbReference type="InterPro" id="IPR050266">
    <property type="entry name" value="AB_hydrolase_sf"/>
</dbReference>
<dbReference type="InterPro" id="IPR000073">
    <property type="entry name" value="AB_hydrolase_1"/>
</dbReference>
<dbReference type="InterPro" id="IPR029058">
    <property type="entry name" value="AB_hydrolase_fold"/>
</dbReference>
<dbReference type="PANTHER" id="PTHR43798:SF33">
    <property type="entry name" value="HYDROLASE, PUTATIVE (AFU_ORTHOLOGUE AFUA_2G14860)-RELATED"/>
    <property type="match status" value="1"/>
</dbReference>
<dbReference type="GO" id="GO:0016020">
    <property type="term" value="C:membrane"/>
    <property type="evidence" value="ECO:0007669"/>
    <property type="project" value="TreeGrafter"/>
</dbReference>
<proteinExistence type="predicted"/>
<dbReference type="Gene3D" id="3.40.50.1820">
    <property type="entry name" value="alpha/beta hydrolase"/>
    <property type="match status" value="1"/>
</dbReference>
<dbReference type="SUPFAM" id="SSF53474">
    <property type="entry name" value="alpha/beta-Hydrolases"/>
    <property type="match status" value="1"/>
</dbReference>
<organism evidence="2">
    <name type="scientific">marine metagenome</name>
    <dbReference type="NCBI Taxonomy" id="408172"/>
    <lineage>
        <taxon>unclassified sequences</taxon>
        <taxon>metagenomes</taxon>
        <taxon>ecological metagenomes</taxon>
    </lineage>
</organism>
<reference evidence="2" key="1">
    <citation type="submission" date="2018-05" db="EMBL/GenBank/DDBJ databases">
        <authorList>
            <person name="Lanie J.A."/>
            <person name="Ng W.-L."/>
            <person name="Kazmierczak K.M."/>
            <person name="Andrzejewski T.M."/>
            <person name="Davidsen T.M."/>
            <person name="Wayne K.J."/>
            <person name="Tettelin H."/>
            <person name="Glass J.I."/>
            <person name="Rusch D."/>
            <person name="Podicherti R."/>
            <person name="Tsui H.-C.T."/>
            <person name="Winkler M.E."/>
        </authorList>
    </citation>
    <scope>NUCLEOTIDE SEQUENCE</scope>
</reference>
<name>A0A381RCE9_9ZZZZ</name>
<dbReference type="EMBL" id="UINC01001776">
    <property type="protein sequence ID" value="SUZ88559.1"/>
    <property type="molecule type" value="Genomic_DNA"/>
</dbReference>
<evidence type="ECO:0000259" key="1">
    <source>
        <dbReference type="Pfam" id="PF00561"/>
    </source>
</evidence>
<gene>
    <name evidence="2" type="ORF">METZ01_LOCUS41413</name>
</gene>
<evidence type="ECO:0000313" key="2">
    <source>
        <dbReference type="EMBL" id="SUZ88559.1"/>
    </source>
</evidence>
<dbReference type="PANTHER" id="PTHR43798">
    <property type="entry name" value="MONOACYLGLYCEROL LIPASE"/>
    <property type="match status" value="1"/>
</dbReference>
<dbReference type="AlphaFoldDB" id="A0A381RCE9"/>
<accession>A0A381RCE9</accession>
<protein>
    <recommendedName>
        <fullName evidence="1">AB hydrolase-1 domain-containing protein</fullName>
    </recommendedName>
</protein>
<sequence>MLRVQQARDGRALDVLVAGDANSSSALVCHHGTPSDATLWSDWHEDALANNLRLVAISRPGYGLSDRRGGRSVASVAEDVEDVLDALGISEFVTIGWSGGGPHALACAALLPNSCKATSSLAGVGPYGEPDLDFLEGMGPENVEEFGIVLQGEEAIRTWMNEHARPYRTIADEELAEALGGLVPEIDVFALNEQGLAATWAGSMRRCFKNGWDGWIDDDLAFCNHWGFGVSEISTPVTVWQGDLDLMVPLAHGEWLLKHIPTATARMEAGHGHLSLVADRRQDIIEDLISHLDSAS</sequence>
<feature type="domain" description="AB hydrolase-1" evidence="1">
    <location>
        <begin position="26"/>
        <end position="123"/>
    </location>
</feature>
<dbReference type="Pfam" id="PF00561">
    <property type="entry name" value="Abhydrolase_1"/>
    <property type="match status" value="1"/>
</dbReference>